<feature type="transmembrane region" description="Helical" evidence="1">
    <location>
        <begin position="50"/>
        <end position="71"/>
    </location>
</feature>
<comment type="caution">
    <text evidence="2">The sequence shown here is derived from an EMBL/GenBank/DDBJ whole genome shotgun (WGS) entry which is preliminary data.</text>
</comment>
<dbReference type="PATRIC" id="fig|104336.4.peg.2342"/>
<dbReference type="AlphaFoldDB" id="A0A0F0KLG4"/>
<dbReference type="EMBL" id="JYIU01000044">
    <property type="protein sequence ID" value="KJL20121.1"/>
    <property type="molecule type" value="Genomic_DNA"/>
</dbReference>
<feature type="transmembrane region" description="Helical" evidence="1">
    <location>
        <begin position="12"/>
        <end position="30"/>
    </location>
</feature>
<reference evidence="2 3" key="1">
    <citation type="submission" date="2015-02" db="EMBL/GenBank/DDBJ databases">
        <title>Draft genome sequences of ten Microbacterium spp. with emphasis on heavy metal contaminated environments.</title>
        <authorList>
            <person name="Corretto E."/>
        </authorList>
    </citation>
    <scope>NUCLEOTIDE SEQUENCE [LARGE SCALE GENOMIC DNA]</scope>
    <source>
        <strain evidence="2 3">DSM 12966</strain>
    </source>
</reference>
<keyword evidence="1" id="KW-0812">Transmembrane</keyword>
<sequence>MLGRYAGGMIRIILLVIWLLLSVWLVIWTGEGLFGVDQRNSILPFSGEDTLGGPIIIGVAWGLLLTLGGSMSGLGRRKRVRGESQIGVGSIVEISRTGLTVNDVPQYDLFIRVAPKTGDDFIGQLRMLVENTDLSSLQVGQPIPVRYSVTDQDAVELADITDPSVRDALLQWRIDRGLIDPRQVKARTTGIQVPASVLSVRPTGRRREGQSELELKVLMAPEGASTWEADTTVFAYPEAISRFQVGSPIWAFYRREDPKTVAVTIEKEAGR</sequence>
<gene>
    <name evidence="2" type="ORF">RN50_02300</name>
</gene>
<accession>A0A0F0KLG4</accession>
<keyword evidence="1" id="KW-0472">Membrane</keyword>
<protein>
    <recommendedName>
        <fullName evidence="4">DUF3592 domain-containing protein</fullName>
    </recommendedName>
</protein>
<keyword evidence="3" id="KW-1185">Reference proteome</keyword>
<evidence type="ECO:0000313" key="3">
    <source>
        <dbReference type="Proteomes" id="UP000033572"/>
    </source>
</evidence>
<name>A0A0F0KLG4_9MICO</name>
<evidence type="ECO:0008006" key="4">
    <source>
        <dbReference type="Google" id="ProtNLM"/>
    </source>
</evidence>
<evidence type="ECO:0000256" key="1">
    <source>
        <dbReference type="SAM" id="Phobius"/>
    </source>
</evidence>
<proteinExistence type="predicted"/>
<dbReference type="Proteomes" id="UP000033572">
    <property type="component" value="Unassembled WGS sequence"/>
</dbReference>
<evidence type="ECO:0000313" key="2">
    <source>
        <dbReference type="EMBL" id="KJL20121.1"/>
    </source>
</evidence>
<keyword evidence="1" id="KW-1133">Transmembrane helix</keyword>
<organism evidence="2 3">
    <name type="scientific">Microbacterium foliorum</name>
    <dbReference type="NCBI Taxonomy" id="104336"/>
    <lineage>
        <taxon>Bacteria</taxon>
        <taxon>Bacillati</taxon>
        <taxon>Actinomycetota</taxon>
        <taxon>Actinomycetes</taxon>
        <taxon>Micrococcales</taxon>
        <taxon>Microbacteriaceae</taxon>
        <taxon>Microbacterium</taxon>
    </lineage>
</organism>